<name>A0ABR9Z6N0_VIBAN</name>
<protein>
    <recommendedName>
        <fullName evidence="4">Conjugal transfer protein TraN</fullName>
    </recommendedName>
</protein>
<reference evidence="2 3" key="1">
    <citation type="journal article" date="2021" name="PeerJ">
        <title>Analysis of 44 Vibrio anguillarum genomes reveals high genetic diversity.</title>
        <authorList>
            <person name="Hansen M.J."/>
            <person name="Dalsgaard I."/>
        </authorList>
    </citation>
    <scope>NUCLEOTIDE SEQUENCE [LARGE SCALE GENOMIC DNA]</scope>
    <source>
        <strain evidence="2 3">040915-1/1B</strain>
    </source>
</reference>
<sequence length="534" mass="58480">MFKKITSTILILCYLLTSLSVNANPYYEAVHCFDERVDNPQEGDIARCLVGNNNQYMCPINSAACTVESDYETVAPTCKSGLPPVNGVCKESKAGCFWDSNSSVSDRSNAAIVGGEIWSHDGMCLYDSELNLCYGMTDARHLKSKFWKGKLRARYYFQRFNGNNCGGTTNVSYYPASAQYINTGATPRLESNGRPVNGWCIQHANVPMYSYEICTNIETTEYPTSCPSGFTYNSNKKTCERGTTRDACPLGEQYQCVKSGAASYCSPNTCFDPDAEKEITDDQIDGSMLENNGATDDAGMCLDQVYIFSGRAQKCRPNGVQTAFKDCCATDGKVLKDSSGSSAQTEAYTQSINAVYQASAAAYQAYAAGATAAEAGSAFSSAFVGAFDPTSLAIAVAIAIIMDYLAKACDQIETETAIANSSGRCVDLGEFCKEKWLGKCVQKQRSFCCFNSQLAKIINEQGRLQLKAFQSLPNRGFGDRGNPQCRGFTPEEFQALDFSNIDLTEYYEELIHKSQAEMESTMEQMTAEHFNNVQ</sequence>
<evidence type="ECO:0008006" key="4">
    <source>
        <dbReference type="Google" id="ProtNLM"/>
    </source>
</evidence>
<comment type="caution">
    <text evidence="2">The sequence shown here is derived from an EMBL/GenBank/DDBJ whole genome shotgun (WGS) entry which is preliminary data.</text>
</comment>
<dbReference type="RefSeq" id="WP_194663725.1">
    <property type="nucleotide sequence ID" value="NZ_RDPI01000016.1"/>
</dbReference>
<keyword evidence="3" id="KW-1185">Reference proteome</keyword>
<accession>A0ABR9Z6N0</accession>
<evidence type="ECO:0000313" key="2">
    <source>
        <dbReference type="EMBL" id="MBF4374119.1"/>
    </source>
</evidence>
<evidence type="ECO:0000313" key="3">
    <source>
        <dbReference type="Proteomes" id="UP000726136"/>
    </source>
</evidence>
<dbReference type="InterPro" id="IPR014121">
    <property type="entry name" value="TraN_Ftype"/>
</dbReference>
<feature type="signal peptide" evidence="1">
    <location>
        <begin position="1"/>
        <end position="23"/>
    </location>
</feature>
<dbReference type="EMBL" id="RDPI01000016">
    <property type="protein sequence ID" value="MBF4374119.1"/>
    <property type="molecule type" value="Genomic_DNA"/>
</dbReference>
<dbReference type="Proteomes" id="UP000726136">
    <property type="component" value="Unassembled WGS sequence"/>
</dbReference>
<proteinExistence type="predicted"/>
<dbReference type="Pfam" id="PF06986">
    <property type="entry name" value="F_T4SS_TraN"/>
    <property type="match status" value="1"/>
</dbReference>
<evidence type="ECO:0000256" key="1">
    <source>
        <dbReference type="SAM" id="SignalP"/>
    </source>
</evidence>
<gene>
    <name evidence="2" type="ORF">EAY46_13675</name>
</gene>
<organism evidence="2 3">
    <name type="scientific">Vibrio anguillarum</name>
    <name type="common">Listonella anguillarum</name>
    <dbReference type="NCBI Taxonomy" id="55601"/>
    <lineage>
        <taxon>Bacteria</taxon>
        <taxon>Pseudomonadati</taxon>
        <taxon>Pseudomonadota</taxon>
        <taxon>Gammaproteobacteria</taxon>
        <taxon>Vibrionales</taxon>
        <taxon>Vibrionaceae</taxon>
        <taxon>Vibrio</taxon>
    </lineage>
</organism>
<keyword evidence="1" id="KW-0732">Signal</keyword>
<feature type="chain" id="PRO_5046108962" description="Conjugal transfer protein TraN" evidence="1">
    <location>
        <begin position="24"/>
        <end position="534"/>
    </location>
</feature>